<name>A0A510PHD3_MICAE</name>
<evidence type="ECO:0000313" key="3">
    <source>
        <dbReference type="Proteomes" id="UP000321223"/>
    </source>
</evidence>
<dbReference type="EMBL" id="BHVU01000092">
    <property type="protein sequence ID" value="GCA93202.1"/>
    <property type="molecule type" value="Genomic_DNA"/>
</dbReference>
<dbReference type="AlphaFoldDB" id="A0A510PHD3"/>
<gene>
    <name evidence="2" type="ORF">MAE30S32_18540</name>
</gene>
<evidence type="ECO:0000256" key="1">
    <source>
        <dbReference type="SAM" id="MobiDB-lite"/>
    </source>
</evidence>
<sequence>QQVSPDEKIFTPADERGFPPHTLPPRKTFCRKPQLKLPTIALPKSGITSVGNKPVAFSNLEQTES</sequence>
<evidence type="ECO:0000313" key="2">
    <source>
        <dbReference type="EMBL" id="GCA93202.1"/>
    </source>
</evidence>
<feature type="region of interest" description="Disordered" evidence="1">
    <location>
        <begin position="1"/>
        <end position="29"/>
    </location>
</feature>
<reference evidence="2 3" key="1">
    <citation type="journal article" date="2019" name="Appl. Environ. Microbiol.">
        <title>Co-occurrence of broad and narrow host-range viruses infecting the toxic bloom-forming cyanobacterium Microcystis aeruginosa.</title>
        <authorList>
            <person name="Morimoto D."/>
            <person name="Tominaga K."/>
            <person name="Nishimura Y."/>
            <person name="Yoshida N."/>
            <person name="Kimura S."/>
            <person name="Sako Y."/>
            <person name="Yoshida T."/>
        </authorList>
    </citation>
    <scope>NUCLEOTIDE SEQUENCE [LARGE SCALE GENOMIC DNA]</scope>
    <source>
        <strain evidence="2 3">11-30S32</strain>
    </source>
</reference>
<feature type="non-terminal residue" evidence="2">
    <location>
        <position position="1"/>
    </location>
</feature>
<organism evidence="2 3">
    <name type="scientific">Microcystis aeruginosa 11-30S32</name>
    <dbReference type="NCBI Taxonomy" id="2358142"/>
    <lineage>
        <taxon>Bacteria</taxon>
        <taxon>Bacillati</taxon>
        <taxon>Cyanobacteriota</taxon>
        <taxon>Cyanophyceae</taxon>
        <taxon>Oscillatoriophycideae</taxon>
        <taxon>Chroococcales</taxon>
        <taxon>Microcystaceae</taxon>
        <taxon>Microcystis</taxon>
    </lineage>
</organism>
<dbReference type="Proteomes" id="UP000321223">
    <property type="component" value="Unassembled WGS sequence"/>
</dbReference>
<proteinExistence type="predicted"/>
<protein>
    <submittedName>
        <fullName evidence="2">Uncharacterized protein</fullName>
    </submittedName>
</protein>
<feature type="compositionally biased region" description="Basic and acidic residues" evidence="1">
    <location>
        <begin position="1"/>
        <end position="18"/>
    </location>
</feature>
<comment type="caution">
    <text evidence="2">The sequence shown here is derived from an EMBL/GenBank/DDBJ whole genome shotgun (WGS) entry which is preliminary data.</text>
</comment>
<accession>A0A510PHD3</accession>